<reference evidence="2" key="1">
    <citation type="journal article" date="2022" name="Mol. Ecol. Resour.">
        <title>The genomes of chicory, endive, great burdock and yacon provide insights into Asteraceae palaeo-polyploidization history and plant inulin production.</title>
        <authorList>
            <person name="Fan W."/>
            <person name="Wang S."/>
            <person name="Wang H."/>
            <person name="Wang A."/>
            <person name="Jiang F."/>
            <person name="Liu H."/>
            <person name="Zhao H."/>
            <person name="Xu D."/>
            <person name="Zhang Y."/>
        </authorList>
    </citation>
    <scope>NUCLEOTIDE SEQUENCE [LARGE SCALE GENOMIC DNA]</scope>
    <source>
        <strain evidence="2">cv. Niubang</strain>
    </source>
</reference>
<gene>
    <name evidence="1" type="ORF">L6452_36349</name>
</gene>
<name>A0ACB8Y9M6_ARCLA</name>
<evidence type="ECO:0000313" key="2">
    <source>
        <dbReference type="Proteomes" id="UP001055879"/>
    </source>
</evidence>
<dbReference type="Proteomes" id="UP001055879">
    <property type="component" value="Linkage Group LG13"/>
</dbReference>
<reference evidence="1 2" key="2">
    <citation type="journal article" date="2022" name="Mol. Ecol. Resour.">
        <title>The genomes of chicory, endive, great burdock and yacon provide insights into Asteraceae paleo-polyploidization history and plant inulin production.</title>
        <authorList>
            <person name="Fan W."/>
            <person name="Wang S."/>
            <person name="Wang H."/>
            <person name="Wang A."/>
            <person name="Jiang F."/>
            <person name="Liu H."/>
            <person name="Zhao H."/>
            <person name="Xu D."/>
            <person name="Zhang Y."/>
        </authorList>
    </citation>
    <scope>NUCLEOTIDE SEQUENCE [LARGE SCALE GENOMIC DNA]</scope>
    <source>
        <strain evidence="2">cv. Niubang</strain>
    </source>
</reference>
<keyword evidence="2" id="KW-1185">Reference proteome</keyword>
<organism evidence="1 2">
    <name type="scientific">Arctium lappa</name>
    <name type="common">Greater burdock</name>
    <name type="synonym">Lappa major</name>
    <dbReference type="NCBI Taxonomy" id="4217"/>
    <lineage>
        <taxon>Eukaryota</taxon>
        <taxon>Viridiplantae</taxon>
        <taxon>Streptophyta</taxon>
        <taxon>Embryophyta</taxon>
        <taxon>Tracheophyta</taxon>
        <taxon>Spermatophyta</taxon>
        <taxon>Magnoliopsida</taxon>
        <taxon>eudicotyledons</taxon>
        <taxon>Gunneridae</taxon>
        <taxon>Pentapetalae</taxon>
        <taxon>asterids</taxon>
        <taxon>campanulids</taxon>
        <taxon>Asterales</taxon>
        <taxon>Asteraceae</taxon>
        <taxon>Carduoideae</taxon>
        <taxon>Cardueae</taxon>
        <taxon>Arctiinae</taxon>
        <taxon>Arctium</taxon>
    </lineage>
</organism>
<accession>A0ACB8Y9M6</accession>
<evidence type="ECO:0000313" key="1">
    <source>
        <dbReference type="EMBL" id="KAI3681550.1"/>
    </source>
</evidence>
<comment type="caution">
    <text evidence="1">The sequence shown here is derived from an EMBL/GenBank/DDBJ whole genome shotgun (WGS) entry which is preliminary data.</text>
</comment>
<dbReference type="EMBL" id="CM042059">
    <property type="protein sequence ID" value="KAI3681550.1"/>
    <property type="molecule type" value="Genomic_DNA"/>
</dbReference>
<protein>
    <submittedName>
        <fullName evidence="1">Uncharacterized protein</fullName>
    </submittedName>
</protein>
<proteinExistence type="predicted"/>
<sequence length="71" mass="8190">MASILATEAKEHEHVEEFTLQRWQDEVSLLCFVQTLKSIPEMVKLGLKFFNRLFEVDGVLSEGPERVVLKV</sequence>